<organism evidence="1 2">
    <name type="scientific">Aspergillus oryzae (strain 3.042)</name>
    <name type="common">Yellow koji mold</name>
    <dbReference type="NCBI Taxonomy" id="1160506"/>
    <lineage>
        <taxon>Eukaryota</taxon>
        <taxon>Fungi</taxon>
        <taxon>Dikarya</taxon>
        <taxon>Ascomycota</taxon>
        <taxon>Pezizomycotina</taxon>
        <taxon>Eurotiomycetes</taxon>
        <taxon>Eurotiomycetidae</taxon>
        <taxon>Eurotiales</taxon>
        <taxon>Aspergillaceae</taxon>
        <taxon>Aspergillus</taxon>
        <taxon>Aspergillus subgen. Circumdati</taxon>
    </lineage>
</organism>
<comment type="caution">
    <text evidence="1">The sequence shown here is derived from an EMBL/GenBank/DDBJ whole genome shotgun (WGS) entry which is preliminary data.</text>
</comment>
<reference evidence="2" key="2">
    <citation type="submission" date="2012-06" db="EMBL/GenBank/DDBJ databases">
        <title>Comparative genomic analyses of Aspergillus oryzae 3.042 and A. oryzae RIB40 for soy-sauce fermentation.</title>
        <authorList>
            <person name="Zhao G."/>
            <person name="Hou L."/>
            <person name="Wang C."/>
            <person name="Cao X."/>
        </authorList>
    </citation>
    <scope>NUCLEOTIDE SEQUENCE [LARGE SCALE GENOMIC DNA]</scope>
    <source>
        <strain evidence="2">3.042</strain>
    </source>
</reference>
<gene>
    <name evidence="1" type="ORF">Ao3042_05822</name>
</gene>
<protein>
    <submittedName>
        <fullName evidence="1">Uncharacterized protein</fullName>
    </submittedName>
</protein>
<reference evidence="1 2" key="1">
    <citation type="journal article" date="2012" name="Eukaryot. Cell">
        <title>Draft genome sequence of Aspergillus oryzae strain 3.042.</title>
        <authorList>
            <person name="Zhao G."/>
            <person name="Yao Y."/>
            <person name="Qi W."/>
            <person name="Wang C."/>
            <person name="Hou L."/>
            <person name="Zeng B."/>
            <person name="Cao X."/>
        </authorList>
    </citation>
    <scope>NUCLEOTIDE SEQUENCE [LARGE SCALE GENOMIC DNA]</scope>
    <source>
        <strain evidence="1 2">3.042</strain>
    </source>
</reference>
<evidence type="ECO:0000313" key="2">
    <source>
        <dbReference type="Proteomes" id="UP000002812"/>
    </source>
</evidence>
<sequence>MFNLINSRTPWIQIGTSPSLFFGNQMLLQSVQYRLHSTIPAGQNSLEQLVSSIIADDYRTLHDPIIGHFESSHPSIFPFKPNISCIESRGGKRYNAEVIRLQPDFLLVI</sequence>
<dbReference type="Proteomes" id="UP000002812">
    <property type="component" value="Unassembled WGS sequence"/>
</dbReference>
<dbReference type="EMBL" id="AKHY01000142">
    <property type="protein sequence ID" value="EIT77826.1"/>
    <property type="molecule type" value="Genomic_DNA"/>
</dbReference>
<dbReference type="AlphaFoldDB" id="I8IH64"/>
<proteinExistence type="predicted"/>
<dbReference type="HOGENOM" id="CLU_2183403_0_0_1"/>
<accession>I8IH64</accession>
<name>I8IH64_ASPO3</name>
<evidence type="ECO:0000313" key="1">
    <source>
        <dbReference type="EMBL" id="EIT77826.1"/>
    </source>
</evidence>